<accession>A0AAW6QD88</accession>
<evidence type="ECO:0000256" key="5">
    <source>
        <dbReference type="ARBA" id="ARBA00022777"/>
    </source>
</evidence>
<gene>
    <name evidence="8" type="primary">thiD</name>
    <name evidence="8" type="ORF">P7M15_08125</name>
</gene>
<reference evidence="8" key="1">
    <citation type="submission" date="2023-03" db="EMBL/GenBank/DDBJ databases">
        <title>Classification of Bisgaard taxon 6 and taxon 10 as Exercitatus varius gen. nov., spec. nov.</title>
        <authorList>
            <person name="Christensen H."/>
        </authorList>
    </citation>
    <scope>NUCLEOTIDE SEQUENCE</scope>
    <source>
        <strain evidence="8">86116</strain>
    </source>
</reference>
<dbReference type="Gene3D" id="3.40.1190.20">
    <property type="match status" value="1"/>
</dbReference>
<organism evidence="8 9">
    <name type="scientific">Exercitatus varius</name>
    <dbReference type="NCBI Taxonomy" id="67857"/>
    <lineage>
        <taxon>Bacteria</taxon>
        <taxon>Pseudomonadati</taxon>
        <taxon>Pseudomonadota</taxon>
        <taxon>Gammaproteobacteria</taxon>
        <taxon>Pasteurellales</taxon>
        <taxon>Pasteurellaceae</taxon>
        <taxon>Exercitatus</taxon>
    </lineage>
</organism>
<keyword evidence="3 8" id="KW-0808">Transferase</keyword>
<dbReference type="GO" id="GO:0009228">
    <property type="term" value="P:thiamine biosynthetic process"/>
    <property type="evidence" value="ECO:0007669"/>
    <property type="project" value="InterPro"/>
</dbReference>
<dbReference type="InterPro" id="IPR013749">
    <property type="entry name" value="PM/HMP-P_kinase-1"/>
</dbReference>
<dbReference type="AlphaFoldDB" id="A0AAW6QD88"/>
<evidence type="ECO:0000259" key="7">
    <source>
        <dbReference type="Pfam" id="PF08543"/>
    </source>
</evidence>
<dbReference type="PANTHER" id="PTHR20858">
    <property type="entry name" value="PHOSPHOMETHYLPYRIMIDINE KINASE"/>
    <property type="match status" value="1"/>
</dbReference>
<dbReference type="InterPro" id="IPR004399">
    <property type="entry name" value="HMP/HMP-P_kinase_dom"/>
</dbReference>
<dbReference type="PANTHER" id="PTHR20858:SF17">
    <property type="entry name" value="HYDROXYMETHYLPYRIMIDINE_PHOSPHOMETHYLPYRIMIDINE KINASE THI20-RELATED"/>
    <property type="match status" value="1"/>
</dbReference>
<evidence type="ECO:0000256" key="1">
    <source>
        <dbReference type="ARBA" id="ARBA00004948"/>
    </source>
</evidence>
<proteinExistence type="predicted"/>
<keyword evidence="6" id="KW-0067">ATP-binding</keyword>
<keyword evidence="4" id="KW-0547">Nucleotide-binding</keyword>
<dbReference type="GO" id="GO:0008902">
    <property type="term" value="F:hydroxymethylpyrimidine kinase activity"/>
    <property type="evidence" value="ECO:0007669"/>
    <property type="project" value="UniProtKB-EC"/>
</dbReference>
<dbReference type="CDD" id="cd01169">
    <property type="entry name" value="HMPP_kinase"/>
    <property type="match status" value="1"/>
</dbReference>
<dbReference type="Pfam" id="PF08543">
    <property type="entry name" value="Phos_pyr_kin"/>
    <property type="match status" value="1"/>
</dbReference>
<keyword evidence="5 8" id="KW-0418">Kinase</keyword>
<comment type="caution">
    <text evidence="8">The sequence shown here is derived from an EMBL/GenBank/DDBJ whole genome shotgun (WGS) entry which is preliminary data.</text>
</comment>
<name>A0AAW6QD88_9PAST</name>
<dbReference type="GO" id="GO:0005524">
    <property type="term" value="F:ATP binding"/>
    <property type="evidence" value="ECO:0007669"/>
    <property type="project" value="UniProtKB-KW"/>
</dbReference>
<dbReference type="GO" id="GO:0008972">
    <property type="term" value="F:phosphomethylpyrimidine kinase activity"/>
    <property type="evidence" value="ECO:0007669"/>
    <property type="project" value="InterPro"/>
</dbReference>
<protein>
    <recommendedName>
        <fullName evidence="2">hydroxymethylpyrimidine kinase</fullName>
        <ecNumber evidence="2">2.7.1.49</ecNumber>
    </recommendedName>
</protein>
<evidence type="ECO:0000256" key="2">
    <source>
        <dbReference type="ARBA" id="ARBA00012135"/>
    </source>
</evidence>
<evidence type="ECO:0000256" key="3">
    <source>
        <dbReference type="ARBA" id="ARBA00022679"/>
    </source>
</evidence>
<dbReference type="NCBIfam" id="TIGR00097">
    <property type="entry name" value="HMP-P_kinase"/>
    <property type="match status" value="1"/>
</dbReference>
<dbReference type="EC" id="2.7.1.49" evidence="2"/>
<dbReference type="InterPro" id="IPR029056">
    <property type="entry name" value="Ribokinase-like"/>
</dbReference>
<evidence type="ECO:0000313" key="9">
    <source>
        <dbReference type="Proteomes" id="UP001214976"/>
    </source>
</evidence>
<evidence type="ECO:0000313" key="8">
    <source>
        <dbReference type="EMBL" id="MDG2950481.1"/>
    </source>
</evidence>
<dbReference type="SUPFAM" id="SSF53613">
    <property type="entry name" value="Ribokinase-like"/>
    <property type="match status" value="1"/>
</dbReference>
<evidence type="ECO:0000256" key="6">
    <source>
        <dbReference type="ARBA" id="ARBA00022840"/>
    </source>
</evidence>
<feature type="domain" description="Pyridoxamine kinase/Phosphomethylpyrimidine kinase" evidence="7">
    <location>
        <begin position="13"/>
        <end position="260"/>
    </location>
</feature>
<dbReference type="EMBL" id="JARQTW010000012">
    <property type="protein sequence ID" value="MDG2950481.1"/>
    <property type="molecule type" value="Genomic_DNA"/>
</dbReference>
<dbReference type="FunFam" id="3.40.1190.20:FF:000003">
    <property type="entry name" value="Phosphomethylpyrimidine kinase ThiD"/>
    <property type="match status" value="1"/>
</dbReference>
<sequence length="267" mass="28484">MTIPQVLTIAGSDSGGGAGIQADLKTFQMRGVFGTSVITAVTAQNTLGVFAIHPVPQAIIQAQLKAVAEDFTLSAVKIGMLGNAEIIDCVAEGLEQYSLPNIILDPVMVAKGGSPLLQRNAVTTLKKRLIPKAHVITPNIPEAEIITGIKIRNEQAVFDAAEILHELGAKTVIIKGGHLENSQSERCKDWFFSPQNHFVLESPRIDTRHTHGTGCTFSACLAAETAKGKGIEQAVRIAKDYISAAIGHSLNIGHGHGPTNHWGYQDE</sequence>
<dbReference type="GO" id="GO:0005829">
    <property type="term" value="C:cytosol"/>
    <property type="evidence" value="ECO:0007669"/>
    <property type="project" value="TreeGrafter"/>
</dbReference>
<evidence type="ECO:0000256" key="4">
    <source>
        <dbReference type="ARBA" id="ARBA00022741"/>
    </source>
</evidence>
<comment type="pathway">
    <text evidence="1">Cofactor biosynthesis; thiamine diphosphate biosynthesis.</text>
</comment>
<dbReference type="Proteomes" id="UP001214976">
    <property type="component" value="Unassembled WGS sequence"/>
</dbReference>
<dbReference type="RefSeq" id="WP_317477478.1">
    <property type="nucleotide sequence ID" value="NZ_JARQTW010000012.1"/>
</dbReference>